<dbReference type="Pfam" id="PF06123">
    <property type="entry name" value="CreD"/>
    <property type="match status" value="1"/>
</dbReference>
<evidence type="ECO:0000313" key="3">
    <source>
        <dbReference type="Proteomes" id="UP000198858"/>
    </source>
</evidence>
<evidence type="ECO:0000313" key="2">
    <source>
        <dbReference type="EMBL" id="SDS11996.1"/>
    </source>
</evidence>
<protein>
    <submittedName>
        <fullName evidence="2">Inner membrane protein</fullName>
    </submittedName>
</protein>
<feature type="transmembrane region" description="Helical" evidence="1">
    <location>
        <begin position="445"/>
        <end position="463"/>
    </location>
</feature>
<keyword evidence="1" id="KW-0472">Membrane</keyword>
<dbReference type="PANTHER" id="PTHR30092:SF0">
    <property type="entry name" value="INNER MEMBRANE PROTEIN CRED"/>
    <property type="match status" value="1"/>
</dbReference>
<accession>A0A1H1PLG4</accession>
<sequence length="472" mass="54461">MYLPDRNNYSSLKIKKLNKESNANKIARWLKNSITARMFTIGVLTLVLLIPLAMVEDLIKERSERKQSIVTEINDKWGEAVTIYGPVLKIPYRYFREKQITNSENGITTESIEEIKHLYLFPHELKINSNIDPEMKKHGIYKTVVYKSTSELKGVFSISALQNEDIPEENFLWKKAKIILNTSNLKGVNEQMNIEFNDEKYSFSTKYQRQDRKPLTGKELYLMESEALAEIEINKNIPLEFKMKVSINGSSEISFVPIGKTTEAIMKSDWKTNSFKGNFLPYNDDKITETGFNAKWKILDINRPFPQVFENYLPDLTEYAFGVNLMVPVDEYQKSERATKYGFLVIGLTFLLFFLIQTISKIPIHPFQYLMLGLGLVMFYTLLISISEHSTFLKAYLIAGFSVILMVSFYSKSILAGWKFPLFIGTSLLALYSFIYIIIQLESYALLVGSIGLFMILAGVMYASRKIDWNNY</sequence>
<dbReference type="PIRSF" id="PIRSF004548">
    <property type="entry name" value="CreD"/>
    <property type="match status" value="1"/>
</dbReference>
<name>A0A1H1PLG4_9FLAO</name>
<feature type="transmembrane region" description="Helical" evidence="1">
    <location>
        <begin position="341"/>
        <end position="360"/>
    </location>
</feature>
<evidence type="ECO:0000256" key="1">
    <source>
        <dbReference type="SAM" id="Phobius"/>
    </source>
</evidence>
<dbReference type="AlphaFoldDB" id="A0A1H1PLG4"/>
<dbReference type="InterPro" id="IPR010364">
    <property type="entry name" value="Uncharacterised_IM_CreD"/>
</dbReference>
<organism evidence="2 3">
    <name type="scientific">Christiangramia echinicola</name>
    <dbReference type="NCBI Taxonomy" id="279359"/>
    <lineage>
        <taxon>Bacteria</taxon>
        <taxon>Pseudomonadati</taxon>
        <taxon>Bacteroidota</taxon>
        <taxon>Flavobacteriia</taxon>
        <taxon>Flavobacteriales</taxon>
        <taxon>Flavobacteriaceae</taxon>
        <taxon>Christiangramia</taxon>
    </lineage>
</organism>
<feature type="transmembrane region" description="Helical" evidence="1">
    <location>
        <begin position="367"/>
        <end position="386"/>
    </location>
</feature>
<dbReference type="GO" id="GO:0005886">
    <property type="term" value="C:plasma membrane"/>
    <property type="evidence" value="ECO:0007669"/>
    <property type="project" value="TreeGrafter"/>
</dbReference>
<feature type="transmembrane region" description="Helical" evidence="1">
    <location>
        <begin position="422"/>
        <end position="439"/>
    </location>
</feature>
<dbReference type="STRING" id="1250231.SAMN04488552_2161"/>
<keyword evidence="3" id="KW-1185">Reference proteome</keyword>
<keyword evidence="1" id="KW-0812">Transmembrane</keyword>
<feature type="transmembrane region" description="Helical" evidence="1">
    <location>
        <begin position="392"/>
        <end position="410"/>
    </location>
</feature>
<reference evidence="2 3" key="1">
    <citation type="submission" date="2016-10" db="EMBL/GenBank/DDBJ databases">
        <authorList>
            <person name="Varghese N."/>
            <person name="Submissions S."/>
        </authorList>
    </citation>
    <scope>NUCLEOTIDE SEQUENCE [LARGE SCALE GENOMIC DNA]</scope>
    <source>
        <strain evidence="2 3">Mar_2010_102</strain>
    </source>
</reference>
<dbReference type="Proteomes" id="UP000198858">
    <property type="component" value="Chromosome I"/>
</dbReference>
<dbReference type="NCBIfam" id="NF008712">
    <property type="entry name" value="PRK11715.1-1"/>
    <property type="match status" value="1"/>
</dbReference>
<gene>
    <name evidence="2" type="ORF">SAMN04488552_2161</name>
</gene>
<proteinExistence type="predicted"/>
<dbReference type="PANTHER" id="PTHR30092">
    <property type="entry name" value="INNER MEMBRANE PROTEIN CRED"/>
    <property type="match status" value="1"/>
</dbReference>
<dbReference type="EMBL" id="LT629745">
    <property type="protein sequence ID" value="SDS11996.1"/>
    <property type="molecule type" value="Genomic_DNA"/>
</dbReference>
<keyword evidence="1" id="KW-1133">Transmembrane helix</keyword>